<accession>A0A2H3JR36</accession>
<protein>
    <submittedName>
        <fullName evidence="1">Uncharacterized protein</fullName>
    </submittedName>
</protein>
<organism evidence="1 2">
    <name type="scientific">Wolfiporia cocos (strain MD-104)</name>
    <name type="common">Brown rot fungus</name>
    <dbReference type="NCBI Taxonomy" id="742152"/>
    <lineage>
        <taxon>Eukaryota</taxon>
        <taxon>Fungi</taxon>
        <taxon>Dikarya</taxon>
        <taxon>Basidiomycota</taxon>
        <taxon>Agaricomycotina</taxon>
        <taxon>Agaricomycetes</taxon>
        <taxon>Polyporales</taxon>
        <taxon>Phaeolaceae</taxon>
        <taxon>Wolfiporia</taxon>
    </lineage>
</organism>
<dbReference type="AlphaFoldDB" id="A0A2H3JR36"/>
<evidence type="ECO:0000313" key="2">
    <source>
        <dbReference type="Proteomes" id="UP000218811"/>
    </source>
</evidence>
<sequence length="446" mass="49302">MSVAIWRASELAFLREQWASEAIRTLLGSTNRYRVAASHVRKAFLQKFGEQPYPAETDDKYQVCLALCKTNRSRKKTPRFEAEMEEQCWERLSSLDQQRIYDWGRNHATSRSVKRLNIAMPRATQIACSGNDPRGKAWTEWASALYETLTEEEKAELQELVWKRHHEMMHTPAEMEAKLGAEEYERARRVAGMETAIRLTMEHWEKQTGWVGTIMMTGLDENGYVTTYTHNTGSNHANQDFEQTLHEEAGLSLGCIRGTLFRFGQDIFNPAPSMQDVPAVGIETLSLLLTDLGVTALMEEEVDRRSLLSTSSPVPSPAALGTEMPEIDAVPPPTVVLAPLETEGATESASLPVSSPELEAAPVLSPTPSQLPTALVMVAQQSHAEPSSGTALVQVEPELASVLSLTSSVTPVEHSAVASSTIPINSPPRLKRKRWPLLSCVIQIGA</sequence>
<gene>
    <name evidence="1" type="ORF">WOLCODRAFT_159405</name>
</gene>
<evidence type="ECO:0000313" key="1">
    <source>
        <dbReference type="EMBL" id="PCH44606.1"/>
    </source>
</evidence>
<proteinExistence type="predicted"/>
<dbReference type="EMBL" id="KB468159">
    <property type="protein sequence ID" value="PCH44606.1"/>
    <property type="molecule type" value="Genomic_DNA"/>
</dbReference>
<reference evidence="1 2" key="1">
    <citation type="journal article" date="2012" name="Science">
        <title>The Paleozoic origin of enzymatic lignin decomposition reconstructed from 31 fungal genomes.</title>
        <authorList>
            <person name="Floudas D."/>
            <person name="Binder M."/>
            <person name="Riley R."/>
            <person name="Barry K."/>
            <person name="Blanchette R.A."/>
            <person name="Henrissat B."/>
            <person name="Martinez A.T."/>
            <person name="Otillar R."/>
            <person name="Spatafora J.W."/>
            <person name="Yadav J.S."/>
            <person name="Aerts A."/>
            <person name="Benoit I."/>
            <person name="Boyd A."/>
            <person name="Carlson A."/>
            <person name="Copeland A."/>
            <person name="Coutinho P.M."/>
            <person name="de Vries R.P."/>
            <person name="Ferreira P."/>
            <person name="Findley K."/>
            <person name="Foster B."/>
            <person name="Gaskell J."/>
            <person name="Glotzer D."/>
            <person name="Gorecki P."/>
            <person name="Heitman J."/>
            <person name="Hesse C."/>
            <person name="Hori C."/>
            <person name="Igarashi K."/>
            <person name="Jurgens J.A."/>
            <person name="Kallen N."/>
            <person name="Kersten P."/>
            <person name="Kohler A."/>
            <person name="Kuees U."/>
            <person name="Kumar T.K.A."/>
            <person name="Kuo A."/>
            <person name="LaButti K."/>
            <person name="Larrondo L.F."/>
            <person name="Lindquist E."/>
            <person name="Ling A."/>
            <person name="Lombard V."/>
            <person name="Lucas S."/>
            <person name="Lundell T."/>
            <person name="Martin R."/>
            <person name="McLaughlin D.J."/>
            <person name="Morgenstern I."/>
            <person name="Morin E."/>
            <person name="Murat C."/>
            <person name="Nagy L.G."/>
            <person name="Nolan M."/>
            <person name="Ohm R.A."/>
            <person name="Patyshakuliyeva A."/>
            <person name="Rokas A."/>
            <person name="Ruiz-Duenas F.J."/>
            <person name="Sabat G."/>
            <person name="Salamov A."/>
            <person name="Samejima M."/>
            <person name="Schmutz J."/>
            <person name="Slot J.C."/>
            <person name="St John F."/>
            <person name="Stenlid J."/>
            <person name="Sun H."/>
            <person name="Sun S."/>
            <person name="Syed K."/>
            <person name="Tsang A."/>
            <person name="Wiebenga A."/>
            <person name="Young D."/>
            <person name="Pisabarro A."/>
            <person name="Eastwood D.C."/>
            <person name="Martin F."/>
            <person name="Cullen D."/>
            <person name="Grigoriev I.V."/>
            <person name="Hibbett D.S."/>
        </authorList>
    </citation>
    <scope>NUCLEOTIDE SEQUENCE [LARGE SCALE GENOMIC DNA]</scope>
    <source>
        <strain evidence="1 2">MD-104</strain>
    </source>
</reference>
<name>A0A2H3JR36_WOLCO</name>
<dbReference type="Proteomes" id="UP000218811">
    <property type="component" value="Unassembled WGS sequence"/>
</dbReference>
<keyword evidence="2" id="KW-1185">Reference proteome</keyword>